<proteinExistence type="predicted"/>
<name>A0A2U8GTZ8_9RHOO</name>
<dbReference type="PANTHER" id="PTHR34703">
    <property type="entry name" value="ANTIPORTER SUBUNIT MNHG2-RELATED"/>
    <property type="match status" value="1"/>
</dbReference>
<reference evidence="3 4" key="1">
    <citation type="submission" date="2017-06" db="EMBL/GenBank/DDBJ databases">
        <title>Azoarcus.</title>
        <authorList>
            <person name="Woo J.-H."/>
            <person name="Kim H.-S."/>
        </authorList>
    </citation>
    <scope>NUCLEOTIDE SEQUENCE [LARGE SCALE GENOMIC DNA]</scope>
    <source>
        <strain evidence="3 4">TSPY31</strain>
    </source>
</reference>
<accession>A0A2U8GTZ8</accession>
<evidence type="ECO:0000256" key="2">
    <source>
        <dbReference type="SAM" id="Phobius"/>
    </source>
</evidence>
<feature type="compositionally biased region" description="Basic residues" evidence="1">
    <location>
        <begin position="89"/>
        <end position="98"/>
    </location>
</feature>
<protein>
    <submittedName>
        <fullName evidence="3">Cation:proton antiporter</fullName>
    </submittedName>
</protein>
<dbReference type="Pfam" id="PF03334">
    <property type="entry name" value="PhaG_MnhG_YufB"/>
    <property type="match status" value="1"/>
</dbReference>
<dbReference type="GO" id="GO:0015385">
    <property type="term" value="F:sodium:proton antiporter activity"/>
    <property type="evidence" value="ECO:0007669"/>
    <property type="project" value="TreeGrafter"/>
</dbReference>
<dbReference type="Proteomes" id="UP000244930">
    <property type="component" value="Chromosome"/>
</dbReference>
<dbReference type="EMBL" id="CP022187">
    <property type="protein sequence ID" value="AWI77061.1"/>
    <property type="molecule type" value="Genomic_DNA"/>
</dbReference>
<evidence type="ECO:0000313" key="4">
    <source>
        <dbReference type="Proteomes" id="UP000244930"/>
    </source>
</evidence>
<keyword evidence="2" id="KW-1133">Transmembrane helix</keyword>
<feature type="transmembrane region" description="Helical" evidence="2">
    <location>
        <begin position="65"/>
        <end position="86"/>
    </location>
</feature>
<dbReference type="RefSeq" id="WP_108950760.1">
    <property type="nucleotide sequence ID" value="NZ_CP022187.1"/>
</dbReference>
<keyword evidence="4" id="KW-1185">Reference proteome</keyword>
<keyword evidence="2" id="KW-0472">Membrane</keyword>
<feature type="region of interest" description="Disordered" evidence="1">
    <location>
        <begin position="86"/>
        <end position="121"/>
    </location>
</feature>
<gene>
    <name evidence="3" type="ORF">CEW83_19000</name>
</gene>
<evidence type="ECO:0000313" key="3">
    <source>
        <dbReference type="EMBL" id="AWI77061.1"/>
    </source>
</evidence>
<dbReference type="NCBIfam" id="TIGR01300">
    <property type="entry name" value="CPA3_mnhG_phaG"/>
    <property type="match status" value="1"/>
</dbReference>
<feature type="transmembrane region" description="Helical" evidence="2">
    <location>
        <begin position="6"/>
        <end position="29"/>
    </location>
</feature>
<evidence type="ECO:0000256" key="1">
    <source>
        <dbReference type="SAM" id="MobiDB-lite"/>
    </source>
</evidence>
<sequence length="121" mass="11857">MTQTLLGILASGLILAGALLCLIGAIGLVRLPDCYSRIHSASKAGSLGAALVLVGVAAASSGEMALEAVFAVLVLLATAPLAAHAVSRSAHRAGHKPRTGPLGDALADDKAGRSTPPAGGE</sequence>
<dbReference type="InterPro" id="IPR005133">
    <property type="entry name" value="PhaG_MnhG_YufB"/>
</dbReference>
<organism evidence="3 4">
    <name type="scientific">Parazoarcus communis</name>
    <dbReference type="NCBI Taxonomy" id="41977"/>
    <lineage>
        <taxon>Bacteria</taxon>
        <taxon>Pseudomonadati</taxon>
        <taxon>Pseudomonadota</taxon>
        <taxon>Betaproteobacteria</taxon>
        <taxon>Rhodocyclales</taxon>
        <taxon>Zoogloeaceae</taxon>
        <taxon>Parazoarcus</taxon>
    </lineage>
</organism>
<dbReference type="KEGG" id="acom:CEW83_19000"/>
<dbReference type="PANTHER" id="PTHR34703:SF1">
    <property type="entry name" value="ANTIPORTER SUBUNIT MNHG2-RELATED"/>
    <property type="match status" value="1"/>
</dbReference>
<dbReference type="AlphaFoldDB" id="A0A2U8GTZ8"/>
<keyword evidence="2" id="KW-0812">Transmembrane</keyword>